<protein>
    <submittedName>
        <fullName evidence="2">Uncharacterized protein</fullName>
    </submittedName>
</protein>
<keyword evidence="1" id="KW-0472">Membrane</keyword>
<reference evidence="2 3" key="1">
    <citation type="journal article" date="2013" name="Nat. Genet.">
        <title>The high-quality draft genome of peach (Prunus persica) identifies unique patterns of genetic diversity, domestication and genome evolution.</title>
        <authorList>
            <consortium name="International Peach Genome Initiative"/>
            <person name="Verde I."/>
            <person name="Abbott A.G."/>
            <person name="Scalabrin S."/>
            <person name="Jung S."/>
            <person name="Shu S."/>
            <person name="Marroni F."/>
            <person name="Zhebentyayeva T."/>
            <person name="Dettori M.T."/>
            <person name="Grimwood J."/>
            <person name="Cattonaro F."/>
            <person name="Zuccolo A."/>
            <person name="Rossini L."/>
            <person name="Jenkins J."/>
            <person name="Vendramin E."/>
            <person name="Meisel L.A."/>
            <person name="Decroocq V."/>
            <person name="Sosinski B."/>
            <person name="Prochnik S."/>
            <person name="Mitros T."/>
            <person name="Policriti A."/>
            <person name="Cipriani G."/>
            <person name="Dondini L."/>
            <person name="Ficklin S."/>
            <person name="Goodstein D.M."/>
            <person name="Xuan P."/>
            <person name="Del Fabbro C."/>
            <person name="Aramini V."/>
            <person name="Copetti D."/>
            <person name="Gonzalez S."/>
            <person name="Horner D.S."/>
            <person name="Falchi R."/>
            <person name="Lucas S."/>
            <person name="Mica E."/>
            <person name="Maldonado J."/>
            <person name="Lazzari B."/>
            <person name="Bielenberg D."/>
            <person name="Pirona R."/>
            <person name="Miculan M."/>
            <person name="Barakat A."/>
            <person name="Testolin R."/>
            <person name="Stella A."/>
            <person name="Tartarini S."/>
            <person name="Tonutti P."/>
            <person name="Arus P."/>
            <person name="Orellana A."/>
            <person name="Wells C."/>
            <person name="Main D."/>
            <person name="Vizzotto G."/>
            <person name="Silva H."/>
            <person name="Salamini F."/>
            <person name="Schmutz J."/>
            <person name="Morgante M."/>
            <person name="Rokhsar D.S."/>
        </authorList>
    </citation>
    <scope>NUCLEOTIDE SEQUENCE [LARGE SCALE GENOMIC DNA]</scope>
    <source>
        <strain evidence="3">cv. Nemared</strain>
    </source>
</reference>
<dbReference type="Gramene" id="ONI27231">
    <property type="protein sequence ID" value="ONI27231"/>
    <property type="gene ID" value="PRUPE_1G075000"/>
</dbReference>
<keyword evidence="1" id="KW-0812">Transmembrane</keyword>
<evidence type="ECO:0000313" key="3">
    <source>
        <dbReference type="Proteomes" id="UP000006882"/>
    </source>
</evidence>
<feature type="transmembrane region" description="Helical" evidence="1">
    <location>
        <begin position="72"/>
        <end position="93"/>
    </location>
</feature>
<evidence type="ECO:0000313" key="2">
    <source>
        <dbReference type="EMBL" id="ONI27231.1"/>
    </source>
</evidence>
<keyword evidence="1" id="KW-1133">Transmembrane helix</keyword>
<accession>A0A251QTS4</accession>
<proteinExistence type="predicted"/>
<organism evidence="2 3">
    <name type="scientific">Prunus persica</name>
    <name type="common">Peach</name>
    <name type="synonym">Amygdalus persica</name>
    <dbReference type="NCBI Taxonomy" id="3760"/>
    <lineage>
        <taxon>Eukaryota</taxon>
        <taxon>Viridiplantae</taxon>
        <taxon>Streptophyta</taxon>
        <taxon>Embryophyta</taxon>
        <taxon>Tracheophyta</taxon>
        <taxon>Spermatophyta</taxon>
        <taxon>Magnoliopsida</taxon>
        <taxon>eudicotyledons</taxon>
        <taxon>Gunneridae</taxon>
        <taxon>Pentapetalae</taxon>
        <taxon>rosids</taxon>
        <taxon>fabids</taxon>
        <taxon>Rosales</taxon>
        <taxon>Rosaceae</taxon>
        <taxon>Amygdaloideae</taxon>
        <taxon>Amygdaleae</taxon>
        <taxon>Prunus</taxon>
    </lineage>
</organism>
<dbReference type="EMBL" id="CM007651">
    <property type="protein sequence ID" value="ONI27231.1"/>
    <property type="molecule type" value="Genomic_DNA"/>
</dbReference>
<sequence length="124" mass="14645">MGPLAQIQLPNRWQEEAITGQQLHNFIHRYQEWVHSLLFHNLLHQTKARQQKPSKEDLSLQQKEEHHGEFELGLGSSFQCFVLGFGKFILIYYVRTCSRLMSSMWCIGFLSTDVVQWFFEDSVL</sequence>
<evidence type="ECO:0000256" key="1">
    <source>
        <dbReference type="SAM" id="Phobius"/>
    </source>
</evidence>
<dbReference type="AlphaFoldDB" id="A0A251QTS4"/>
<keyword evidence="3" id="KW-1185">Reference proteome</keyword>
<gene>
    <name evidence="2" type="ORF">PRUPE_1G075000</name>
</gene>
<name>A0A251QTS4_PRUPE</name>
<dbReference type="Proteomes" id="UP000006882">
    <property type="component" value="Chromosome G1"/>
</dbReference>